<comment type="subcellular location">
    <subcellularLocation>
        <location evidence="1">Secreted</location>
    </subcellularLocation>
</comment>
<dbReference type="GeneID" id="105045002"/>
<dbReference type="AlphaFoldDB" id="A0A6I9R8A7"/>
<dbReference type="GO" id="GO:0016042">
    <property type="term" value="P:lipid catabolic process"/>
    <property type="evidence" value="ECO:0007669"/>
    <property type="project" value="UniProtKB-KW"/>
</dbReference>
<evidence type="ECO:0000256" key="3">
    <source>
        <dbReference type="ARBA" id="ARBA00022525"/>
    </source>
</evidence>
<comment type="similarity">
    <text evidence="2">Belongs to the 'GDSL' lipolytic enzyme family.</text>
</comment>
<dbReference type="GO" id="GO:0016788">
    <property type="term" value="F:hydrolase activity, acting on ester bonds"/>
    <property type="evidence" value="ECO:0007669"/>
    <property type="project" value="InterPro"/>
</dbReference>
<evidence type="ECO:0000256" key="4">
    <source>
        <dbReference type="ARBA" id="ARBA00022729"/>
    </source>
</evidence>
<dbReference type="SUPFAM" id="SSF52266">
    <property type="entry name" value="SGNH hydrolase"/>
    <property type="match status" value="1"/>
</dbReference>
<dbReference type="InterPro" id="IPR051238">
    <property type="entry name" value="GDSL_esterase/lipase"/>
</dbReference>
<evidence type="ECO:0000256" key="2">
    <source>
        <dbReference type="ARBA" id="ARBA00008668"/>
    </source>
</evidence>
<proteinExistence type="inferred from homology"/>
<evidence type="ECO:0000256" key="1">
    <source>
        <dbReference type="ARBA" id="ARBA00004613"/>
    </source>
</evidence>
<keyword evidence="6" id="KW-0442">Lipid degradation</keyword>
<dbReference type="Gene3D" id="3.40.50.1110">
    <property type="entry name" value="SGNH hydrolase"/>
    <property type="match status" value="1"/>
</dbReference>
<dbReference type="CDD" id="cd01837">
    <property type="entry name" value="SGNH_plant_lipase_like"/>
    <property type="match status" value="1"/>
</dbReference>
<gene>
    <name evidence="9" type="primary">LOC105045002</name>
</gene>
<name>A0A6I9R8A7_ELAGV</name>
<dbReference type="InterPro" id="IPR035669">
    <property type="entry name" value="SGNH_plant_lipase-like"/>
</dbReference>
<keyword evidence="5" id="KW-0378">Hydrolase</keyword>
<protein>
    <submittedName>
        <fullName evidence="9">GDSL esterase/lipase At4g16230 isoform X2</fullName>
    </submittedName>
</protein>
<reference evidence="9" key="1">
    <citation type="submission" date="2025-08" db="UniProtKB">
        <authorList>
            <consortium name="RefSeq"/>
        </authorList>
    </citation>
    <scope>IDENTIFICATION</scope>
</reference>
<dbReference type="InterPro" id="IPR036514">
    <property type="entry name" value="SGNH_hydro_sf"/>
</dbReference>
<dbReference type="OrthoDB" id="1600564at2759"/>
<evidence type="ECO:0000256" key="7">
    <source>
        <dbReference type="ARBA" id="ARBA00023098"/>
    </source>
</evidence>
<keyword evidence="7" id="KW-0443">Lipid metabolism</keyword>
<dbReference type="Proteomes" id="UP000504607">
    <property type="component" value="Chromosome 5"/>
</dbReference>
<evidence type="ECO:0000313" key="8">
    <source>
        <dbReference type="Proteomes" id="UP000504607"/>
    </source>
</evidence>
<evidence type="ECO:0000256" key="6">
    <source>
        <dbReference type="ARBA" id="ARBA00022963"/>
    </source>
</evidence>
<accession>A0A6I9R8A7</accession>
<sequence length="311" mass="33838">MPNGIDFPTHQPTGRFTNGRTIADILGQELGLKNFTPPYMAPTTVGPAVLQGVNYASGAGGILDQTGRLFGGRINLDAQIDNFANTREYIISSLGMPAALSLLRNALFSVAIGSNDIINNYLIPVVSAPERAVVSPEAFVESMISKFRMQLTRMYLLGARKIIVANVGPIGCIPYQRDTNPSTGSNCVEFPNQMAQSYNKRLKDLLLELRSSLEGALIAYANVYHIVADIIQHHTNYGFDVADSACCFVAGQFGGLVPCGPTSKVCPDRSKYVFWDPYHPSDATNMVIAQRLLDGDLNDVYPMNVRRLVSA</sequence>
<dbReference type="RefSeq" id="XP_073113720.1">
    <property type="nucleotide sequence ID" value="XM_073257619.1"/>
</dbReference>
<keyword evidence="4" id="KW-0732">Signal</keyword>
<evidence type="ECO:0000256" key="5">
    <source>
        <dbReference type="ARBA" id="ARBA00022801"/>
    </source>
</evidence>
<dbReference type="PANTHER" id="PTHR45650:SF4">
    <property type="entry name" value="GDSL-LIKE LIPASE_ACYLHYDROLASE FAMILY PROTEIN, EXPRESSED"/>
    <property type="match status" value="1"/>
</dbReference>
<dbReference type="Pfam" id="PF00657">
    <property type="entry name" value="Lipase_GDSL"/>
    <property type="match status" value="1"/>
</dbReference>
<evidence type="ECO:0000313" key="9">
    <source>
        <dbReference type="RefSeq" id="XP_010921446.1"/>
    </source>
</evidence>
<keyword evidence="8" id="KW-1185">Reference proteome</keyword>
<organism evidence="8 9">
    <name type="scientific">Elaeis guineensis var. tenera</name>
    <name type="common">Oil palm</name>
    <dbReference type="NCBI Taxonomy" id="51953"/>
    <lineage>
        <taxon>Eukaryota</taxon>
        <taxon>Viridiplantae</taxon>
        <taxon>Streptophyta</taxon>
        <taxon>Embryophyta</taxon>
        <taxon>Tracheophyta</taxon>
        <taxon>Spermatophyta</taxon>
        <taxon>Magnoliopsida</taxon>
        <taxon>Liliopsida</taxon>
        <taxon>Arecaceae</taxon>
        <taxon>Arecoideae</taxon>
        <taxon>Cocoseae</taxon>
        <taxon>Elaeidinae</taxon>
        <taxon>Elaeis</taxon>
    </lineage>
</organism>
<dbReference type="GO" id="GO:0005576">
    <property type="term" value="C:extracellular region"/>
    <property type="evidence" value="ECO:0007669"/>
    <property type="project" value="UniProtKB-SubCell"/>
</dbReference>
<dbReference type="PANTHER" id="PTHR45650">
    <property type="entry name" value="GDSL-LIKE LIPASE/ACYLHYDROLASE-RELATED"/>
    <property type="match status" value="1"/>
</dbReference>
<dbReference type="InterPro" id="IPR001087">
    <property type="entry name" value="GDSL"/>
</dbReference>
<keyword evidence="3" id="KW-0964">Secreted</keyword>
<dbReference type="RefSeq" id="XP_010921446.1">
    <property type="nucleotide sequence ID" value="XM_010923144.3"/>
</dbReference>